<dbReference type="InterPro" id="IPR053046">
    <property type="entry name" value="ABC-5_transporter"/>
</dbReference>
<sequence length="668" mass="77310">MQSRTSWFNKEIILQGLRSSGWIGAIYFIALLFAIPLRLIMIKTSEYPEREYYIVDNLFSYNNDIQIILMLGIPILTAIFMFRFMQVKQSSDLFHSLPMRRGALFNHHYILGIGILVIPVLLITILMMVMQPIMELDEYYSLGSIFHWAFIILALNLLFFSAGTLIGTLSGISIIQGVLTYIFLLFPVGISILVGFHIGEFTYGYASDYYTKKIFEQYFSPITRILDIQNFSPTNVEIISYIVIALLLYVIAIWLYKRRNLESAGSPIVFAVLKPIFKYGVTFCFMLFAGLYFGEVQESIGWTIFGYIVGAIIGYLIADMILQKTWRIKINIIGFAYYSIVVAGIFILIISDATGYEKRTPEIDDIERIYLNDMAYHYMNLETENIHYLQDRENIESVIRLHEKIISEKEVDIDSSKQLGRHVFIVYELKNGNKMVRQYTVEAGEKYASYLKPIYESIEYKKIAFNLLNLSSSDVETIRLSPSGPVSRSVSISDEEEIETLLQSLKKDIESLTYDQIQNQQGSLSNVEVGLKSQEEPQINGYTRHYFEHYSLQSYYYNTISWLKEHDKFEEASIIGNDFQKALIIKSSQELKDFFYKESPKSLLNYLEKQSDVLTITDKEQIIQAWEQSTHQLEGQYFIAFVFDNNEIVEMMSFKEGKVPSFIKSSLK</sequence>
<feature type="transmembrane region" description="Helical" evidence="1">
    <location>
        <begin position="145"/>
        <end position="166"/>
    </location>
</feature>
<evidence type="ECO:0000256" key="1">
    <source>
        <dbReference type="SAM" id="Phobius"/>
    </source>
</evidence>
<comment type="caution">
    <text evidence="3">The sequence shown here is derived from an EMBL/GenBank/DDBJ whole genome shotgun (WGS) entry which is preliminary data.</text>
</comment>
<dbReference type="PANTHER" id="PTHR39177:SF1">
    <property type="entry name" value="ABC TRANSPORTER PERMEASE YTRC-RELATED"/>
    <property type="match status" value="1"/>
</dbReference>
<feature type="transmembrane region" description="Helical" evidence="1">
    <location>
        <begin position="21"/>
        <end position="41"/>
    </location>
</feature>
<dbReference type="EMBL" id="JBHUEM010000022">
    <property type="protein sequence ID" value="MFD1737699.1"/>
    <property type="molecule type" value="Genomic_DNA"/>
</dbReference>
<keyword evidence="1" id="KW-1133">Transmembrane helix</keyword>
<feature type="transmembrane region" description="Helical" evidence="1">
    <location>
        <begin position="276"/>
        <end position="294"/>
    </location>
</feature>
<keyword evidence="4" id="KW-1185">Reference proteome</keyword>
<evidence type="ECO:0000259" key="2">
    <source>
        <dbReference type="Pfam" id="PF20047"/>
    </source>
</evidence>
<feature type="transmembrane region" description="Helical" evidence="1">
    <location>
        <begin position="178"/>
        <end position="198"/>
    </location>
</feature>
<dbReference type="PANTHER" id="PTHR39177">
    <property type="entry name" value="ABC TRANSPORTER PERMEASE YTRC-RELATED"/>
    <property type="match status" value="1"/>
</dbReference>
<protein>
    <submittedName>
        <fullName evidence="3">DUF6449 domain-containing protein</fullName>
    </submittedName>
</protein>
<keyword evidence="1" id="KW-0812">Transmembrane</keyword>
<dbReference type="Pfam" id="PF20047">
    <property type="entry name" value="DUF6449"/>
    <property type="match status" value="1"/>
</dbReference>
<feature type="transmembrane region" description="Helical" evidence="1">
    <location>
        <begin position="238"/>
        <end position="256"/>
    </location>
</feature>
<evidence type="ECO:0000313" key="4">
    <source>
        <dbReference type="Proteomes" id="UP001597214"/>
    </source>
</evidence>
<name>A0ABW4LRB4_9BACI</name>
<gene>
    <name evidence="3" type="ORF">ACFSCX_14280</name>
</gene>
<reference evidence="4" key="1">
    <citation type="journal article" date="2019" name="Int. J. Syst. Evol. Microbiol.">
        <title>The Global Catalogue of Microorganisms (GCM) 10K type strain sequencing project: providing services to taxonomists for standard genome sequencing and annotation.</title>
        <authorList>
            <consortium name="The Broad Institute Genomics Platform"/>
            <consortium name="The Broad Institute Genome Sequencing Center for Infectious Disease"/>
            <person name="Wu L."/>
            <person name="Ma J."/>
        </authorList>
    </citation>
    <scope>NUCLEOTIDE SEQUENCE [LARGE SCALE GENOMIC DNA]</scope>
    <source>
        <strain evidence="4">CCUG 49339</strain>
    </source>
</reference>
<dbReference type="RefSeq" id="WP_377928919.1">
    <property type="nucleotide sequence ID" value="NZ_JBHUEM010000022.1"/>
</dbReference>
<feature type="transmembrane region" description="Helical" evidence="1">
    <location>
        <begin position="300"/>
        <end position="318"/>
    </location>
</feature>
<proteinExistence type="predicted"/>
<feature type="transmembrane region" description="Helical" evidence="1">
    <location>
        <begin position="65"/>
        <end position="85"/>
    </location>
</feature>
<feature type="transmembrane region" description="Helical" evidence="1">
    <location>
        <begin position="109"/>
        <end position="133"/>
    </location>
</feature>
<feature type="domain" description="DUF6449" evidence="2">
    <location>
        <begin position="427"/>
        <end position="534"/>
    </location>
</feature>
<accession>A0ABW4LRB4</accession>
<dbReference type="Proteomes" id="UP001597214">
    <property type="component" value="Unassembled WGS sequence"/>
</dbReference>
<evidence type="ECO:0000313" key="3">
    <source>
        <dbReference type="EMBL" id="MFD1737699.1"/>
    </source>
</evidence>
<keyword evidence="1" id="KW-0472">Membrane</keyword>
<feature type="transmembrane region" description="Helical" evidence="1">
    <location>
        <begin position="330"/>
        <end position="350"/>
    </location>
</feature>
<dbReference type="InterPro" id="IPR045611">
    <property type="entry name" value="DUF6449"/>
</dbReference>
<organism evidence="3 4">
    <name type="scientific">Bacillus salitolerans</name>
    <dbReference type="NCBI Taxonomy" id="1437434"/>
    <lineage>
        <taxon>Bacteria</taxon>
        <taxon>Bacillati</taxon>
        <taxon>Bacillota</taxon>
        <taxon>Bacilli</taxon>
        <taxon>Bacillales</taxon>
        <taxon>Bacillaceae</taxon>
        <taxon>Bacillus</taxon>
    </lineage>
</organism>